<reference evidence="2" key="1">
    <citation type="journal article" date="2021" name="Proc. Natl. Acad. Sci. U.S.A.">
        <title>A Catalog of Tens of Thousands of Viruses from Human Metagenomes Reveals Hidden Associations with Chronic Diseases.</title>
        <authorList>
            <person name="Tisza M.J."/>
            <person name="Buck C.B."/>
        </authorList>
    </citation>
    <scope>NUCLEOTIDE SEQUENCE</scope>
    <source>
        <strain evidence="2">CtL0q1</strain>
    </source>
</reference>
<evidence type="ECO:0000313" key="2">
    <source>
        <dbReference type="EMBL" id="DAE06847.1"/>
    </source>
</evidence>
<proteinExistence type="predicted"/>
<evidence type="ECO:0000259" key="1">
    <source>
        <dbReference type="Pfam" id="PF08346"/>
    </source>
</evidence>
<organism evidence="2">
    <name type="scientific">Siphoviridae sp. ctL0q1</name>
    <dbReference type="NCBI Taxonomy" id="2825449"/>
    <lineage>
        <taxon>Viruses</taxon>
        <taxon>Duplodnaviria</taxon>
        <taxon>Heunggongvirae</taxon>
        <taxon>Uroviricota</taxon>
        <taxon>Caudoviricetes</taxon>
    </lineage>
</organism>
<name>A0A8S5PI04_9CAUD</name>
<dbReference type="EMBL" id="BK015443">
    <property type="protein sequence ID" value="DAE06847.1"/>
    <property type="molecule type" value="Genomic_DNA"/>
</dbReference>
<feature type="domain" description="AntA/AntB antirepressor" evidence="1">
    <location>
        <begin position="45"/>
        <end position="115"/>
    </location>
</feature>
<accession>A0A8S5PI04</accession>
<sequence>MVTKFTRKELQRICCNDDEIKLIMDYQKRFPIILDNEDNIEKFCIDARQLWEELECPQGQFNKWVERKFKPYGFVENVDFTAFGQKCPTANGGYTISKEYTLSVDMAKQLAMIDKKESGFIARRYFILMERIAKDHKDWLETRNPERKDYKNMCESLSDNIFKHSARPADKYDYSREANILNIISCGSEAQSIRNYFGLNSQNELTRDSLQKDYNEKLAFLQKQNMIYLKLDMSIVERVKMLIASFDVIYPTASPVLPWLSRDDMMKARENLINRLSG</sequence>
<dbReference type="Pfam" id="PF08346">
    <property type="entry name" value="AntA"/>
    <property type="match status" value="1"/>
</dbReference>
<dbReference type="InterPro" id="IPR013557">
    <property type="entry name" value="AntA/B_antirep"/>
</dbReference>
<protein>
    <submittedName>
        <fullName evidence="2">AntA/AntB antirepressor</fullName>
    </submittedName>
</protein>